<comment type="subunit">
    <text evidence="5 10">Heterodimer of LeuC and LeuD.</text>
</comment>
<evidence type="ECO:0000256" key="5">
    <source>
        <dbReference type="ARBA" id="ARBA00011271"/>
    </source>
</evidence>
<comment type="pathway">
    <text evidence="3 10">Amino-acid biosynthesis; L-leucine biosynthesis; L-leucine from 3-methyl-2-oxobutanoate: step 2/4.</text>
</comment>
<dbReference type="NCBIfam" id="TIGR00171">
    <property type="entry name" value="leuD"/>
    <property type="match status" value="1"/>
</dbReference>
<dbReference type="OrthoDB" id="9777465at2"/>
<protein>
    <recommendedName>
        <fullName evidence="10">3-isopropylmalate dehydratase small subunit</fullName>
        <ecNumber evidence="10">4.2.1.33</ecNumber>
    </recommendedName>
    <alternativeName>
        <fullName evidence="10">Alpha-IPM isomerase</fullName>
        <shortName evidence="10">IPMI</shortName>
    </alternativeName>
    <alternativeName>
        <fullName evidence="10">Isopropylmalate isomerase</fullName>
    </alternativeName>
</protein>
<keyword evidence="6 10" id="KW-0432">Leucine biosynthesis</keyword>
<dbReference type="PANTHER" id="PTHR43345:SF5">
    <property type="entry name" value="3-ISOPROPYLMALATE DEHYDRATASE SMALL SUBUNIT"/>
    <property type="match status" value="1"/>
</dbReference>
<dbReference type="HAMAP" id="MF_01031">
    <property type="entry name" value="LeuD_type1"/>
    <property type="match status" value="1"/>
</dbReference>
<dbReference type="GO" id="GO:0003861">
    <property type="term" value="F:3-isopropylmalate dehydratase activity"/>
    <property type="evidence" value="ECO:0007669"/>
    <property type="project" value="UniProtKB-UniRule"/>
</dbReference>
<comment type="catalytic activity">
    <reaction evidence="1 10">
        <text>(2R,3S)-3-isopropylmalate = (2S)-2-isopropylmalate</text>
        <dbReference type="Rhea" id="RHEA:32287"/>
        <dbReference type="ChEBI" id="CHEBI:1178"/>
        <dbReference type="ChEBI" id="CHEBI:35121"/>
        <dbReference type="EC" id="4.2.1.33"/>
    </reaction>
</comment>
<dbReference type="InterPro" id="IPR004431">
    <property type="entry name" value="3-IsopropMal_deHydase_ssu"/>
</dbReference>
<dbReference type="InterPro" id="IPR050075">
    <property type="entry name" value="LeuD"/>
</dbReference>
<dbReference type="STRING" id="1461582.BN1048_00418"/>
<evidence type="ECO:0000256" key="1">
    <source>
        <dbReference type="ARBA" id="ARBA00000491"/>
    </source>
</evidence>
<dbReference type="InterPro" id="IPR000573">
    <property type="entry name" value="AconitaseA/IPMdHydase_ssu_swvl"/>
</dbReference>
<sequence>MEAISKHEGKVYPLNRSNVDTDQIIPKQFLKRIERTGFGQFVFHNWRFNDDGSKREDFDMDDPKFDGASVLVAGDNFGCGSSREHAPWALLDYGYKVIIAPGFADIFYSNAFKNGIILIKMPEEQVAEWQEQSKDGDFTLSVDLETQKVTDSSGKTLDFEIPAYHKEKLINGWDDIALTLLNEEKITAFEERGLLGIR</sequence>
<dbReference type="GO" id="GO:0009098">
    <property type="term" value="P:L-leucine biosynthetic process"/>
    <property type="evidence" value="ECO:0007669"/>
    <property type="project" value="UniProtKB-UniRule"/>
</dbReference>
<dbReference type="FunFam" id="3.20.19.10:FF:000003">
    <property type="entry name" value="3-isopropylmalate dehydratase small subunit"/>
    <property type="match status" value="1"/>
</dbReference>
<dbReference type="PANTHER" id="PTHR43345">
    <property type="entry name" value="3-ISOPROPYLMALATE DEHYDRATASE SMALL SUBUNIT 2-RELATED-RELATED"/>
    <property type="match status" value="1"/>
</dbReference>
<keyword evidence="8 10" id="KW-0456">Lyase</keyword>
<dbReference type="NCBIfam" id="NF002458">
    <property type="entry name" value="PRK01641.1"/>
    <property type="match status" value="1"/>
</dbReference>
<dbReference type="UniPathway" id="UPA00048">
    <property type="reaction ID" value="UER00071"/>
</dbReference>
<dbReference type="EMBL" id="CCSE01000001">
    <property type="protein sequence ID" value="CDZ99343.1"/>
    <property type="molecule type" value="Genomic_DNA"/>
</dbReference>
<evidence type="ECO:0000259" key="11">
    <source>
        <dbReference type="Pfam" id="PF00694"/>
    </source>
</evidence>
<evidence type="ECO:0000256" key="6">
    <source>
        <dbReference type="ARBA" id="ARBA00022430"/>
    </source>
</evidence>
<proteinExistence type="inferred from homology"/>
<evidence type="ECO:0000313" key="12">
    <source>
        <dbReference type="EMBL" id="CDZ99343.1"/>
    </source>
</evidence>
<evidence type="ECO:0000256" key="7">
    <source>
        <dbReference type="ARBA" id="ARBA00022605"/>
    </source>
</evidence>
<dbReference type="RefSeq" id="WP_035807920.1">
    <property type="nucleotide sequence ID" value="NZ_CCSE01000001.1"/>
</dbReference>
<dbReference type="InterPro" id="IPR033940">
    <property type="entry name" value="IPMI_Swivel"/>
</dbReference>
<dbReference type="InterPro" id="IPR015928">
    <property type="entry name" value="Aconitase/3IPM_dehydase_swvl"/>
</dbReference>
<evidence type="ECO:0000313" key="13">
    <source>
        <dbReference type="Proteomes" id="UP000044136"/>
    </source>
</evidence>
<name>A0A078LVW1_9STAP</name>
<comment type="similarity">
    <text evidence="4 10">Belongs to the LeuD family. LeuD type 1 subfamily.</text>
</comment>
<feature type="domain" description="Aconitase A/isopropylmalate dehydratase small subunit swivel" evidence="11">
    <location>
        <begin position="1"/>
        <end position="123"/>
    </location>
</feature>
<evidence type="ECO:0000256" key="9">
    <source>
        <dbReference type="ARBA" id="ARBA00023304"/>
    </source>
</evidence>
<keyword evidence="9 10" id="KW-0100">Branched-chain amino acid biosynthesis</keyword>
<dbReference type="Gene3D" id="3.20.19.10">
    <property type="entry name" value="Aconitase, domain 4"/>
    <property type="match status" value="1"/>
</dbReference>
<dbReference type="Pfam" id="PF00694">
    <property type="entry name" value="Aconitase_C"/>
    <property type="match status" value="1"/>
</dbReference>
<gene>
    <name evidence="10 12" type="primary">leuD</name>
    <name evidence="12" type="ORF">BN1048_00418</name>
</gene>
<dbReference type="HOGENOM" id="CLU_081378_0_3_9"/>
<evidence type="ECO:0000256" key="8">
    <source>
        <dbReference type="ARBA" id="ARBA00023239"/>
    </source>
</evidence>
<keyword evidence="13" id="KW-1185">Reference proteome</keyword>
<dbReference type="GO" id="GO:0009316">
    <property type="term" value="C:3-isopropylmalate dehydratase complex"/>
    <property type="evidence" value="ECO:0007669"/>
    <property type="project" value="InterPro"/>
</dbReference>
<dbReference type="eggNOG" id="COG0066">
    <property type="taxonomic scope" value="Bacteria"/>
</dbReference>
<dbReference type="SUPFAM" id="SSF52016">
    <property type="entry name" value="LeuD/IlvD-like"/>
    <property type="match status" value="1"/>
</dbReference>
<comment type="function">
    <text evidence="2 10">Catalyzes the isomerization between 2-isopropylmalate and 3-isopropylmalate, via the formation of 2-isopropylmaleate.</text>
</comment>
<dbReference type="Proteomes" id="UP000044136">
    <property type="component" value="Unassembled WGS sequence"/>
</dbReference>
<reference evidence="12 13" key="1">
    <citation type="submission" date="2014-07" db="EMBL/GenBank/DDBJ databases">
        <authorList>
            <person name="Urmite Genomes Urmite Genomes"/>
        </authorList>
    </citation>
    <scope>NUCLEOTIDE SEQUENCE [LARGE SCALE GENOMIC DNA]</scope>
    <source>
        <strain evidence="12 13">13MG44_air</strain>
    </source>
</reference>
<evidence type="ECO:0000256" key="10">
    <source>
        <dbReference type="HAMAP-Rule" id="MF_01031"/>
    </source>
</evidence>
<dbReference type="AlphaFoldDB" id="A0A078LVW1"/>
<dbReference type="CDD" id="cd01577">
    <property type="entry name" value="IPMI_Swivel"/>
    <property type="match status" value="1"/>
</dbReference>
<evidence type="ECO:0000256" key="4">
    <source>
        <dbReference type="ARBA" id="ARBA00009845"/>
    </source>
</evidence>
<organism evidence="12 13">
    <name type="scientific">Jeotgalicoccus saudimassiliensis</name>
    <dbReference type="NCBI Taxonomy" id="1461582"/>
    <lineage>
        <taxon>Bacteria</taxon>
        <taxon>Bacillati</taxon>
        <taxon>Bacillota</taxon>
        <taxon>Bacilli</taxon>
        <taxon>Bacillales</taxon>
        <taxon>Staphylococcaceae</taxon>
        <taxon>Jeotgalicoccus</taxon>
    </lineage>
</organism>
<dbReference type="EC" id="4.2.1.33" evidence="10"/>
<evidence type="ECO:0000256" key="2">
    <source>
        <dbReference type="ARBA" id="ARBA00002695"/>
    </source>
</evidence>
<evidence type="ECO:0000256" key="3">
    <source>
        <dbReference type="ARBA" id="ARBA00004729"/>
    </source>
</evidence>
<accession>A0A078LVW1</accession>
<keyword evidence="7 10" id="KW-0028">Amino-acid biosynthesis</keyword>